<name>A0AAW1CMT3_9HEMI</name>
<sequence>MELWTILWIDKSAIYQESREKKKSSTSASKVIETGIDIGRLSENVVLVWLSWESDCSARSRQHLIYFY</sequence>
<keyword evidence="2" id="KW-1185">Reference proteome</keyword>
<dbReference type="AlphaFoldDB" id="A0AAW1CMT3"/>
<dbReference type="Proteomes" id="UP001461498">
    <property type="component" value="Unassembled WGS sequence"/>
</dbReference>
<reference evidence="1 2" key="1">
    <citation type="submission" date="2022-12" db="EMBL/GenBank/DDBJ databases">
        <title>Chromosome-level genome assembly of true bugs.</title>
        <authorList>
            <person name="Ma L."/>
            <person name="Li H."/>
        </authorList>
    </citation>
    <scope>NUCLEOTIDE SEQUENCE [LARGE SCALE GENOMIC DNA]</scope>
    <source>
        <strain evidence="1">Lab_2022b</strain>
    </source>
</reference>
<accession>A0AAW1CMT3</accession>
<organism evidence="1 2">
    <name type="scientific">Rhynocoris fuscipes</name>
    <dbReference type="NCBI Taxonomy" id="488301"/>
    <lineage>
        <taxon>Eukaryota</taxon>
        <taxon>Metazoa</taxon>
        <taxon>Ecdysozoa</taxon>
        <taxon>Arthropoda</taxon>
        <taxon>Hexapoda</taxon>
        <taxon>Insecta</taxon>
        <taxon>Pterygota</taxon>
        <taxon>Neoptera</taxon>
        <taxon>Paraneoptera</taxon>
        <taxon>Hemiptera</taxon>
        <taxon>Heteroptera</taxon>
        <taxon>Panheteroptera</taxon>
        <taxon>Cimicomorpha</taxon>
        <taxon>Reduviidae</taxon>
        <taxon>Harpactorinae</taxon>
        <taxon>Harpactorini</taxon>
        <taxon>Rhynocoris</taxon>
    </lineage>
</organism>
<protein>
    <submittedName>
        <fullName evidence="1">Uncharacterized protein</fullName>
    </submittedName>
</protein>
<evidence type="ECO:0000313" key="1">
    <source>
        <dbReference type="EMBL" id="KAK9498805.1"/>
    </source>
</evidence>
<comment type="caution">
    <text evidence="1">The sequence shown here is derived from an EMBL/GenBank/DDBJ whole genome shotgun (WGS) entry which is preliminary data.</text>
</comment>
<gene>
    <name evidence="1" type="ORF">O3M35_003362</name>
</gene>
<dbReference type="EMBL" id="JAPXFL010000012">
    <property type="protein sequence ID" value="KAK9498805.1"/>
    <property type="molecule type" value="Genomic_DNA"/>
</dbReference>
<evidence type="ECO:0000313" key="2">
    <source>
        <dbReference type="Proteomes" id="UP001461498"/>
    </source>
</evidence>
<proteinExistence type="predicted"/>